<evidence type="ECO:0000256" key="3">
    <source>
        <dbReference type="ARBA" id="ARBA00022842"/>
    </source>
</evidence>
<dbReference type="HOGENOM" id="CLU_629476_0_0_2"/>
<dbReference type="PaxDb" id="547559-Nmag_3363"/>
<dbReference type="NCBIfam" id="NF041315">
    <property type="entry name" value="malate_syn_AceB_Halo"/>
    <property type="match status" value="1"/>
</dbReference>
<keyword evidence="5" id="KW-0012">Acyltransferase</keyword>
<dbReference type="InterPro" id="IPR040442">
    <property type="entry name" value="Pyrv_kinase-like_dom_sf"/>
</dbReference>
<dbReference type="Gene3D" id="1.20.58.1560">
    <property type="match status" value="1"/>
</dbReference>
<reference evidence="5 6" key="2">
    <citation type="journal article" date="2012" name="BMC Genomics">
        <title>A comparative genomics perspective on the genetic content of the alkaliphilic haloarchaeon Natrialba magadii ATCC 43099T.</title>
        <authorList>
            <person name="Siddaramappa S."/>
            <person name="Challacombe J.F."/>
            <person name="Decastro R.E."/>
            <person name="Pfeiffer F."/>
            <person name="Sastre D.E."/>
            <person name="Gimenez M.I."/>
            <person name="Paggi R.A."/>
            <person name="Detter J.C."/>
            <person name="Davenport K.W."/>
            <person name="Goodwin L.A."/>
            <person name="Kyrpides N."/>
            <person name="Tapia R."/>
            <person name="Pitluck S."/>
            <person name="Lucas S."/>
            <person name="Woyke T."/>
            <person name="Maupin-Furlow J.A."/>
        </authorList>
    </citation>
    <scope>NUCLEOTIDE SEQUENCE [LARGE SCALE GENOMIC DNA]</scope>
    <source>
        <strain evidence="6">ATCC 43099 / DSM 3394 / CCM 3739 / CIP 104546 / IAM 13178 / JCM 8861 / NBRC 102185 / NCIMB 2190 / MS3</strain>
    </source>
</reference>
<evidence type="ECO:0000256" key="2">
    <source>
        <dbReference type="ARBA" id="ARBA00022723"/>
    </source>
</evidence>
<gene>
    <name evidence="5" type="primary">aceB</name>
    <name evidence="5" type="ordered locus">Nmag_3363</name>
</gene>
<evidence type="ECO:0000313" key="5">
    <source>
        <dbReference type="EMBL" id="ADD06913.1"/>
    </source>
</evidence>
<dbReference type="eggNOG" id="arCOG00760">
    <property type="taxonomic scope" value="Archaea"/>
</dbReference>
<dbReference type="Gene3D" id="3.20.20.60">
    <property type="entry name" value="Phosphoenolpyruvate-binding domains"/>
    <property type="match status" value="1"/>
</dbReference>
<dbReference type="Pfam" id="PF25918">
    <property type="entry name" value="MSH_C"/>
    <property type="match status" value="1"/>
</dbReference>
<comment type="cofactor">
    <cofactor evidence="1">
        <name>Mg(2+)</name>
        <dbReference type="ChEBI" id="CHEBI:18420"/>
    </cofactor>
</comment>
<dbReference type="KEGG" id="nmg:Nmag_3363"/>
<keyword evidence="5" id="KW-0808">Transferase</keyword>
<feature type="domain" description="Malate synthase H C-terminal" evidence="4">
    <location>
        <begin position="287"/>
        <end position="402"/>
    </location>
</feature>
<evidence type="ECO:0000256" key="1">
    <source>
        <dbReference type="ARBA" id="ARBA00001946"/>
    </source>
</evidence>
<keyword evidence="3" id="KW-0460">Magnesium</keyword>
<sequence>MSIQTTTMRSDGQQDRSFVRTFFTSPAAVEGETDSAKMLRRAVQLRGMRAPDVWVPDNEDATAPSMRDDGIENIVDIVAEHGESFPGEIHPRIVWHRDRPDTRYQGLQQMLYIADPERGAIEYIDGFVVPEVGDIDDWKKADECLTIIETEYGLDEGRLSMSVIVESGQAELALADLRDEIGKPTNNLERLSLLVDGEVDYTKDMRAITPTGELPAWPELRHNTSRSASANGLIAIDGPYDDIRDIDGYHERMTTNQAKGLLGIWALTPEQVIEANTAPLPPKTGSWLLDVNGHTVELYMEDDVHIYDGERLALEKTETDRYRFRVGSEEQAVCDDELHEELLNLTDYVPSLTDIVDSMETFEEATEAGKGAIAMEQSTTLSIDGVEVSISEERMWDEATYQAAQTPISLFQDVYENRPDQREELREMYGEHVLKRAMNVG</sequence>
<keyword evidence="6" id="KW-1185">Reference proteome</keyword>
<dbReference type="GO" id="GO:0004474">
    <property type="term" value="F:malate synthase activity"/>
    <property type="evidence" value="ECO:0007669"/>
    <property type="project" value="UniProtKB-EC"/>
</dbReference>
<dbReference type="EMBL" id="CP001932">
    <property type="protein sequence ID" value="ADD06913.1"/>
    <property type="molecule type" value="Genomic_DNA"/>
</dbReference>
<accession>D3SSR8</accession>
<evidence type="ECO:0000313" key="6">
    <source>
        <dbReference type="Proteomes" id="UP000001879"/>
    </source>
</evidence>
<reference evidence="6" key="1">
    <citation type="submission" date="2010-02" db="EMBL/GenBank/DDBJ databases">
        <title>Complete sequence of chromosome of Natrialba magadii ATCC 43099.</title>
        <authorList>
            <consortium name="US DOE Joint Genome Institute"/>
            <person name="Lucas S."/>
            <person name="Copeland A."/>
            <person name="Lapidus A."/>
            <person name="Cheng J.-F."/>
            <person name="Bruce D."/>
            <person name="Goodwin L."/>
            <person name="Pitluck S."/>
            <person name="Davenport K."/>
            <person name="Saunders E."/>
            <person name="Detter J.C."/>
            <person name="Han C."/>
            <person name="Tapia R."/>
            <person name="Land M."/>
            <person name="Hauser L."/>
            <person name="Kyrpides N."/>
            <person name="Mikhailova N."/>
            <person name="De Castro R.E."/>
            <person name="Maupin-Furlow J.A."/>
            <person name="Woyke T."/>
        </authorList>
    </citation>
    <scope>NUCLEOTIDE SEQUENCE [LARGE SCALE GENOMIC DNA]</scope>
    <source>
        <strain evidence="6">ATCC 43099 / DSM 3394 / CCM 3739 / CIP 104546 / IAM 13178 / JCM 8861 / NBRC 102185 / NCIMB 2190 / MS3</strain>
    </source>
</reference>
<dbReference type="GO" id="GO:0006107">
    <property type="term" value="P:oxaloacetate metabolic process"/>
    <property type="evidence" value="ECO:0007669"/>
    <property type="project" value="TreeGrafter"/>
</dbReference>
<keyword evidence="2" id="KW-0479">Metal-binding</keyword>
<dbReference type="GO" id="GO:0000287">
    <property type="term" value="F:magnesium ion binding"/>
    <property type="evidence" value="ECO:0007669"/>
    <property type="project" value="TreeGrafter"/>
</dbReference>
<dbReference type="SUPFAM" id="SSF51621">
    <property type="entry name" value="Phosphoenolpyruvate/pyruvate domain"/>
    <property type="match status" value="1"/>
</dbReference>
<proteinExistence type="predicted"/>
<name>D3SSR8_NATMM</name>
<dbReference type="InterPro" id="IPR053484">
    <property type="entry name" value="MS"/>
</dbReference>
<protein>
    <submittedName>
        <fullName evidence="5">Malate synthase</fullName>
        <ecNumber evidence="5">2.3.3.9</ecNumber>
    </submittedName>
</protein>
<organism evidence="5 6">
    <name type="scientific">Natrialba magadii (strain ATCC 43099 / DSM 3394 / CCM 3739 / CIP 104546 / IAM 13178 / JCM 8861 / NBRC 102185 / NCIMB 2190 / MS3)</name>
    <name type="common">Natronobacterium magadii</name>
    <dbReference type="NCBI Taxonomy" id="547559"/>
    <lineage>
        <taxon>Archaea</taxon>
        <taxon>Methanobacteriati</taxon>
        <taxon>Methanobacteriota</taxon>
        <taxon>Stenosarchaea group</taxon>
        <taxon>Halobacteria</taxon>
        <taxon>Halobacteriales</taxon>
        <taxon>Natrialbaceae</taxon>
        <taxon>Natrialba</taxon>
    </lineage>
</organism>
<dbReference type="InterPro" id="IPR059088">
    <property type="entry name" value="MSH_C"/>
</dbReference>
<dbReference type="EC" id="2.3.3.9" evidence="5"/>
<dbReference type="InterPro" id="IPR015813">
    <property type="entry name" value="Pyrv/PenolPyrv_kinase-like_dom"/>
</dbReference>
<dbReference type="PANTHER" id="PTHR32308:SF10">
    <property type="entry name" value="CITRATE LYASE SUBUNIT BETA"/>
    <property type="match status" value="1"/>
</dbReference>
<dbReference type="STRING" id="547559.Nmag_3363"/>
<dbReference type="PANTHER" id="PTHR32308">
    <property type="entry name" value="LYASE BETA SUBUNIT, PUTATIVE (AFU_ORTHOLOGUE AFUA_4G13030)-RELATED"/>
    <property type="match status" value="1"/>
</dbReference>
<dbReference type="Proteomes" id="UP000001879">
    <property type="component" value="Chromosome"/>
</dbReference>
<dbReference type="AlphaFoldDB" id="D3SSR8"/>
<evidence type="ECO:0000259" key="4">
    <source>
        <dbReference type="Pfam" id="PF25918"/>
    </source>
</evidence>